<protein>
    <recommendedName>
        <fullName evidence="1">Bacterial Ig-like domain-containing protein</fullName>
    </recommendedName>
</protein>
<proteinExistence type="predicted"/>
<evidence type="ECO:0000259" key="1">
    <source>
        <dbReference type="Pfam" id="PF19077"/>
    </source>
</evidence>
<dbReference type="AlphaFoldDB" id="A0A0S4XJH4"/>
<dbReference type="Pfam" id="PF19077">
    <property type="entry name" value="Big_13"/>
    <property type="match status" value="1"/>
</dbReference>
<evidence type="ECO:0000313" key="2">
    <source>
        <dbReference type="EMBL" id="CUV64121.1"/>
    </source>
</evidence>
<dbReference type="Gene3D" id="3.30.420.430">
    <property type="match status" value="1"/>
</dbReference>
<reference evidence="2" key="1">
    <citation type="submission" date="2015-10" db="EMBL/GenBank/DDBJ databases">
        <authorList>
            <person name="Gilbert D.G."/>
        </authorList>
    </citation>
    <scope>NUCLEOTIDE SEQUENCE</scope>
    <source>
        <strain evidence="2">Phyl III-seqv23</strain>
    </source>
</reference>
<feature type="domain" description="Bacterial Ig-like" evidence="1">
    <location>
        <begin position="13"/>
        <end position="75"/>
    </location>
</feature>
<gene>
    <name evidence="2" type="ORF">RD1301_v1_4890001</name>
</gene>
<accession>A0A0S4XJH4</accession>
<sequence>MDTAAPAAPVIGTVTDDAAPITGTVAAGGSTNDTTPTLAGTAEANSTINVFDGTTLLGITTADALGSWTFTPTTAPVSYTHLTLPTKA</sequence>
<name>A0A0S4XJH4_RALSL</name>
<dbReference type="InterPro" id="IPR044016">
    <property type="entry name" value="Big_13"/>
</dbReference>
<organism evidence="2">
    <name type="scientific">Ralstonia solanacearum</name>
    <name type="common">Pseudomonas solanacearum</name>
    <dbReference type="NCBI Taxonomy" id="305"/>
    <lineage>
        <taxon>Bacteria</taxon>
        <taxon>Pseudomonadati</taxon>
        <taxon>Pseudomonadota</taxon>
        <taxon>Betaproteobacteria</taxon>
        <taxon>Burkholderiales</taxon>
        <taxon>Burkholderiaceae</taxon>
        <taxon>Ralstonia</taxon>
        <taxon>Ralstonia solanacearum species complex</taxon>
    </lineage>
</organism>
<dbReference type="EMBL" id="LN899822">
    <property type="protein sequence ID" value="CUV64121.1"/>
    <property type="molecule type" value="Genomic_DNA"/>
</dbReference>